<dbReference type="GO" id="GO:0043571">
    <property type="term" value="P:maintenance of CRISPR repeat elements"/>
    <property type="evidence" value="ECO:0007669"/>
    <property type="project" value="UniProtKB-UniRule"/>
</dbReference>
<feature type="binding site" evidence="9">
    <location>
        <position position="32"/>
    </location>
    <ligand>
        <name>Mg(2+)</name>
        <dbReference type="ChEBI" id="CHEBI:18420"/>
        <note>catalytic</note>
    </ligand>
</feature>
<dbReference type="GO" id="GO:0046872">
    <property type="term" value="F:metal ion binding"/>
    <property type="evidence" value="ECO:0007669"/>
    <property type="project" value="UniProtKB-UniRule"/>
</dbReference>
<dbReference type="InterPro" id="IPR021127">
    <property type="entry name" value="CRISPR_associated_Cas2"/>
</dbReference>
<organism evidence="10 11">
    <name type="scientific">Olsenella profusa F0195</name>
    <dbReference type="NCBI Taxonomy" id="1125712"/>
    <lineage>
        <taxon>Bacteria</taxon>
        <taxon>Bacillati</taxon>
        <taxon>Actinomycetota</taxon>
        <taxon>Coriobacteriia</taxon>
        <taxon>Coriobacteriales</taxon>
        <taxon>Atopobiaceae</taxon>
        <taxon>Olsenella</taxon>
    </lineage>
</organism>
<evidence type="ECO:0000313" key="11">
    <source>
        <dbReference type="Proteomes" id="UP000016638"/>
    </source>
</evidence>
<accession>U2TVX5</accession>
<evidence type="ECO:0000256" key="8">
    <source>
        <dbReference type="ARBA" id="ARBA00023118"/>
    </source>
</evidence>
<evidence type="ECO:0000256" key="4">
    <source>
        <dbReference type="ARBA" id="ARBA00022723"/>
    </source>
</evidence>
<keyword evidence="5 9" id="KW-0255">Endonuclease</keyword>
<evidence type="ECO:0000256" key="7">
    <source>
        <dbReference type="ARBA" id="ARBA00022842"/>
    </source>
</evidence>
<evidence type="ECO:0000256" key="1">
    <source>
        <dbReference type="ARBA" id="ARBA00001946"/>
    </source>
</evidence>
<comment type="function">
    <text evidence="9">CRISPR (clustered regularly interspaced short palindromic repeat), is an adaptive immune system that provides protection against mobile genetic elements (viruses, transposable elements and conjugative plasmids). CRISPR clusters contain sequences complementary to antecedent mobile elements and target invading nucleic acids. CRISPR clusters are transcribed and processed into CRISPR RNA (crRNA). Functions as a ssRNA-specific endoribonuclease. Involved in the integration of spacer DNA into the CRISPR cassette.</text>
</comment>
<comment type="subunit">
    <text evidence="9">Homodimer, forms a heterotetramer with a Cas1 homodimer.</text>
</comment>
<keyword evidence="7 9" id="KW-0460">Magnesium</keyword>
<keyword evidence="11" id="KW-1185">Reference proteome</keyword>
<keyword evidence="6 9" id="KW-0378">Hydrolase</keyword>
<dbReference type="STRING" id="1125712.HMPREF1316_2076"/>
<dbReference type="NCBIfam" id="TIGR01573">
    <property type="entry name" value="cas2"/>
    <property type="match status" value="1"/>
</dbReference>
<keyword evidence="3 9" id="KW-0540">Nuclease</keyword>
<dbReference type="PATRIC" id="fig|1125712.3.peg.280"/>
<comment type="cofactor">
    <cofactor evidence="1 9">
        <name>Mg(2+)</name>
        <dbReference type="ChEBI" id="CHEBI:18420"/>
    </cofactor>
</comment>
<comment type="similarity">
    <text evidence="2 9">Belongs to the CRISPR-associated endoribonuclease Cas2 protein family.</text>
</comment>
<dbReference type="HAMAP" id="MF_01471">
    <property type="entry name" value="Cas2"/>
    <property type="match status" value="1"/>
</dbReference>
<dbReference type="EC" id="3.1.-.-" evidence="9"/>
<dbReference type="EMBL" id="AWEZ01000008">
    <property type="protein sequence ID" value="ERL10485.1"/>
    <property type="molecule type" value="Genomic_DNA"/>
</dbReference>
<dbReference type="GO" id="GO:0051607">
    <property type="term" value="P:defense response to virus"/>
    <property type="evidence" value="ECO:0007669"/>
    <property type="project" value="UniProtKB-UniRule"/>
</dbReference>
<name>U2TVX5_9ACTN</name>
<dbReference type="Pfam" id="PF09827">
    <property type="entry name" value="CRISPR_Cas2"/>
    <property type="match status" value="1"/>
</dbReference>
<evidence type="ECO:0000256" key="9">
    <source>
        <dbReference type="HAMAP-Rule" id="MF_01471"/>
    </source>
</evidence>
<evidence type="ECO:0000256" key="5">
    <source>
        <dbReference type="ARBA" id="ARBA00022759"/>
    </source>
</evidence>
<reference evidence="10 11" key="1">
    <citation type="submission" date="2013-08" db="EMBL/GenBank/DDBJ databases">
        <authorList>
            <person name="Durkin A.S."/>
            <person name="Haft D.R."/>
            <person name="McCorrison J."/>
            <person name="Torralba M."/>
            <person name="Gillis M."/>
            <person name="Haft D.H."/>
            <person name="Methe B."/>
            <person name="Sutton G."/>
            <person name="Nelson K.E."/>
        </authorList>
    </citation>
    <scope>NUCLEOTIDE SEQUENCE [LARGE SCALE GENOMIC DNA]</scope>
    <source>
        <strain evidence="10 11">F0195</strain>
    </source>
</reference>
<keyword evidence="8 9" id="KW-0051">Antiviral defense</keyword>
<evidence type="ECO:0000256" key="3">
    <source>
        <dbReference type="ARBA" id="ARBA00022722"/>
    </source>
</evidence>
<sequence length="126" mass="14832">MQTFGDERDRALRHRMIMEARIRYMRLIVFFDLPIDTAAQRREYRLFRKYLLHDGYLMLQESVYAKLVTNDGSAGAAVMRLRKNRPSSGLVQVLRVTESQFATMEYITGNRSSYDEVDTMEELLII</sequence>
<protein>
    <recommendedName>
        <fullName evidence="9">CRISPR-associated endoribonuclease Cas2</fullName>
        <ecNumber evidence="9">3.1.-.-</ecNumber>
    </recommendedName>
</protein>
<evidence type="ECO:0000256" key="6">
    <source>
        <dbReference type="ARBA" id="ARBA00022801"/>
    </source>
</evidence>
<gene>
    <name evidence="9 10" type="primary">cas2</name>
    <name evidence="10" type="ORF">HMPREF1316_2076</name>
</gene>
<evidence type="ECO:0000313" key="10">
    <source>
        <dbReference type="EMBL" id="ERL10485.1"/>
    </source>
</evidence>
<dbReference type="GO" id="GO:0016787">
    <property type="term" value="F:hydrolase activity"/>
    <property type="evidence" value="ECO:0007669"/>
    <property type="project" value="UniProtKB-KW"/>
</dbReference>
<keyword evidence="4 9" id="KW-0479">Metal-binding</keyword>
<dbReference type="InterPro" id="IPR019199">
    <property type="entry name" value="Virulence_VapD/CRISPR_Cas2"/>
</dbReference>
<dbReference type="SUPFAM" id="SSF143430">
    <property type="entry name" value="TTP0101/SSO1404-like"/>
    <property type="match status" value="1"/>
</dbReference>
<comment type="caution">
    <text evidence="10">The sequence shown here is derived from an EMBL/GenBank/DDBJ whole genome shotgun (WGS) entry which is preliminary data.</text>
</comment>
<evidence type="ECO:0000256" key="2">
    <source>
        <dbReference type="ARBA" id="ARBA00009959"/>
    </source>
</evidence>
<dbReference type="GO" id="GO:0004521">
    <property type="term" value="F:RNA endonuclease activity"/>
    <property type="evidence" value="ECO:0007669"/>
    <property type="project" value="InterPro"/>
</dbReference>
<dbReference type="eggNOG" id="COG3512">
    <property type="taxonomic scope" value="Bacteria"/>
</dbReference>
<dbReference type="AlphaFoldDB" id="U2TVX5"/>
<dbReference type="Proteomes" id="UP000016638">
    <property type="component" value="Unassembled WGS sequence"/>
</dbReference>
<proteinExistence type="inferred from homology"/>